<protein>
    <submittedName>
        <fullName evidence="2">UrcA family protein</fullName>
    </submittedName>
</protein>
<keyword evidence="1" id="KW-0732">Signal</keyword>
<feature type="signal peptide" evidence="1">
    <location>
        <begin position="1"/>
        <end position="24"/>
    </location>
</feature>
<comment type="caution">
    <text evidence="2">The sequence shown here is derived from an EMBL/GenBank/DDBJ whole genome shotgun (WGS) entry which is preliminary data.</text>
</comment>
<dbReference type="NCBIfam" id="TIGR04433">
    <property type="entry name" value="UrcA_uranyl"/>
    <property type="match status" value="1"/>
</dbReference>
<accession>A0A9X1F2U2</accession>
<reference evidence="2" key="1">
    <citation type="submission" date="2021-04" db="EMBL/GenBank/DDBJ databases">
        <authorList>
            <person name="Pira H."/>
            <person name="Risdian C."/>
            <person name="Wink J."/>
        </authorList>
    </citation>
    <scope>NUCLEOTIDE SEQUENCE</scope>
    <source>
        <strain evidence="2">WH158</strain>
    </source>
</reference>
<evidence type="ECO:0000256" key="1">
    <source>
        <dbReference type="SAM" id="SignalP"/>
    </source>
</evidence>
<keyword evidence="3" id="KW-1185">Reference proteome</keyword>
<name>A0A9X1F2U2_9SPHN</name>
<dbReference type="Proteomes" id="UP001138681">
    <property type="component" value="Unassembled WGS sequence"/>
</dbReference>
<dbReference type="RefSeq" id="WP_218403636.1">
    <property type="nucleotide sequence ID" value="NZ_JAGSPC010000001.1"/>
</dbReference>
<evidence type="ECO:0000313" key="3">
    <source>
        <dbReference type="Proteomes" id="UP001138681"/>
    </source>
</evidence>
<gene>
    <name evidence="2" type="ORF">KCG46_01795</name>
</gene>
<proteinExistence type="predicted"/>
<sequence length="119" mass="12886">MFNRKTLTAVAIGFAALNAAPLAAQSNAQTSIEVQTGAYNLASKEGQRALDAELKSAVREVCGVHPTLRDIHEIRDYRSCVTNAEASFQQDRDFVIAQAEARDAARMAISEEDRTSTDG</sequence>
<organism evidence="2 3">
    <name type="scientific">Erythrobacter crassostreae</name>
    <dbReference type="NCBI Taxonomy" id="2828328"/>
    <lineage>
        <taxon>Bacteria</taxon>
        <taxon>Pseudomonadati</taxon>
        <taxon>Pseudomonadota</taxon>
        <taxon>Alphaproteobacteria</taxon>
        <taxon>Sphingomonadales</taxon>
        <taxon>Erythrobacteraceae</taxon>
        <taxon>Erythrobacter/Porphyrobacter group</taxon>
        <taxon>Erythrobacter</taxon>
    </lineage>
</organism>
<feature type="chain" id="PRO_5040878546" evidence="1">
    <location>
        <begin position="25"/>
        <end position="119"/>
    </location>
</feature>
<dbReference type="AlphaFoldDB" id="A0A9X1F2U2"/>
<dbReference type="EMBL" id="JAGSPC010000001">
    <property type="protein sequence ID" value="MBV7258303.1"/>
    <property type="molecule type" value="Genomic_DNA"/>
</dbReference>
<dbReference type="InterPro" id="IPR030972">
    <property type="entry name" value="UrcA_uranyl"/>
</dbReference>
<evidence type="ECO:0000313" key="2">
    <source>
        <dbReference type="EMBL" id="MBV7258303.1"/>
    </source>
</evidence>